<protein>
    <submittedName>
        <fullName evidence="2">Uncharacterized protein</fullName>
    </submittedName>
</protein>
<proteinExistence type="predicted"/>
<accession>A0AAV9S458</accession>
<dbReference type="AlphaFoldDB" id="A0AAV9S458"/>
<feature type="signal peptide" evidence="1">
    <location>
        <begin position="1"/>
        <end position="31"/>
    </location>
</feature>
<evidence type="ECO:0000313" key="3">
    <source>
        <dbReference type="Proteomes" id="UP001311232"/>
    </source>
</evidence>
<organism evidence="2 3">
    <name type="scientific">Crenichthys baileyi</name>
    <name type="common">White River springfish</name>
    <dbReference type="NCBI Taxonomy" id="28760"/>
    <lineage>
        <taxon>Eukaryota</taxon>
        <taxon>Metazoa</taxon>
        <taxon>Chordata</taxon>
        <taxon>Craniata</taxon>
        <taxon>Vertebrata</taxon>
        <taxon>Euteleostomi</taxon>
        <taxon>Actinopterygii</taxon>
        <taxon>Neopterygii</taxon>
        <taxon>Teleostei</taxon>
        <taxon>Neoteleostei</taxon>
        <taxon>Acanthomorphata</taxon>
        <taxon>Ovalentaria</taxon>
        <taxon>Atherinomorphae</taxon>
        <taxon>Cyprinodontiformes</taxon>
        <taxon>Goodeidae</taxon>
        <taxon>Crenichthys</taxon>
    </lineage>
</organism>
<keyword evidence="1" id="KW-0732">Signal</keyword>
<keyword evidence="3" id="KW-1185">Reference proteome</keyword>
<dbReference type="EMBL" id="JAHHUM010000906">
    <property type="protein sequence ID" value="KAK5616101.1"/>
    <property type="molecule type" value="Genomic_DNA"/>
</dbReference>
<gene>
    <name evidence="2" type="ORF">CRENBAI_017616</name>
</gene>
<comment type="caution">
    <text evidence="2">The sequence shown here is derived from an EMBL/GenBank/DDBJ whole genome shotgun (WGS) entry which is preliminary data.</text>
</comment>
<sequence>MAQSRHNAAVFNLVASVFVVKWHCLVQGGAGVKHATHIKRLQSLTRSVAGFTPDPGNLCCMSSPSLHPFPDSLLLKKRPLVPQKTFKTNVMVPKLDVMLPNWNNVDHSFQVMGQSLIQAEGQS</sequence>
<evidence type="ECO:0000313" key="2">
    <source>
        <dbReference type="EMBL" id="KAK5616101.1"/>
    </source>
</evidence>
<name>A0AAV9S458_9TELE</name>
<evidence type="ECO:0000256" key="1">
    <source>
        <dbReference type="SAM" id="SignalP"/>
    </source>
</evidence>
<feature type="chain" id="PRO_5043720860" evidence="1">
    <location>
        <begin position="32"/>
        <end position="123"/>
    </location>
</feature>
<dbReference type="Proteomes" id="UP001311232">
    <property type="component" value="Unassembled WGS sequence"/>
</dbReference>
<reference evidence="2 3" key="1">
    <citation type="submission" date="2021-06" db="EMBL/GenBank/DDBJ databases">
        <authorList>
            <person name="Palmer J.M."/>
        </authorList>
    </citation>
    <scope>NUCLEOTIDE SEQUENCE [LARGE SCALE GENOMIC DNA]</scope>
    <source>
        <strain evidence="2 3">MEX-2019</strain>
        <tissue evidence="2">Muscle</tissue>
    </source>
</reference>